<reference evidence="2 3" key="1">
    <citation type="submission" date="2020-07" db="EMBL/GenBank/DDBJ databases">
        <title>Sequencing the genomes of 1000 actinobacteria strains.</title>
        <authorList>
            <person name="Klenk H.-P."/>
        </authorList>
    </citation>
    <scope>NUCLEOTIDE SEQUENCE [LARGE SCALE GENOMIC DNA]</scope>
    <source>
        <strain evidence="2 3">DSM 22083</strain>
    </source>
</reference>
<sequence length="93" mass="9732">MRKRQAVQGQSRPGANQTGTGTPTTQLEAATVMTNHRGEPTSDDQQKEAWIQKQLAAAPEPSAALIASLNALRATPDGVGRGRTVAGRLPESA</sequence>
<protein>
    <submittedName>
        <fullName evidence="2">Uncharacterized protein</fullName>
    </submittedName>
</protein>
<name>A0A7Y9IC89_9ACTN</name>
<evidence type="ECO:0000313" key="2">
    <source>
        <dbReference type="EMBL" id="NYE74253.1"/>
    </source>
</evidence>
<dbReference type="EMBL" id="JACCBU010000001">
    <property type="protein sequence ID" value="NYE74253.1"/>
    <property type="molecule type" value="Genomic_DNA"/>
</dbReference>
<gene>
    <name evidence="2" type="ORF">BKA15_005582</name>
</gene>
<organism evidence="2 3">
    <name type="scientific">Microlunatus parietis</name>
    <dbReference type="NCBI Taxonomy" id="682979"/>
    <lineage>
        <taxon>Bacteria</taxon>
        <taxon>Bacillati</taxon>
        <taxon>Actinomycetota</taxon>
        <taxon>Actinomycetes</taxon>
        <taxon>Propionibacteriales</taxon>
        <taxon>Propionibacteriaceae</taxon>
        <taxon>Microlunatus</taxon>
    </lineage>
</organism>
<accession>A0A7Y9IC89</accession>
<proteinExistence type="predicted"/>
<keyword evidence="3" id="KW-1185">Reference proteome</keyword>
<comment type="caution">
    <text evidence="2">The sequence shown here is derived from an EMBL/GenBank/DDBJ whole genome shotgun (WGS) entry which is preliminary data.</text>
</comment>
<feature type="compositionally biased region" description="Basic and acidic residues" evidence="1">
    <location>
        <begin position="36"/>
        <end position="47"/>
    </location>
</feature>
<dbReference type="AlphaFoldDB" id="A0A7Y9IC89"/>
<evidence type="ECO:0000313" key="3">
    <source>
        <dbReference type="Proteomes" id="UP000569914"/>
    </source>
</evidence>
<evidence type="ECO:0000256" key="1">
    <source>
        <dbReference type="SAM" id="MobiDB-lite"/>
    </source>
</evidence>
<dbReference type="Proteomes" id="UP000569914">
    <property type="component" value="Unassembled WGS sequence"/>
</dbReference>
<feature type="region of interest" description="Disordered" evidence="1">
    <location>
        <begin position="1"/>
        <end position="47"/>
    </location>
</feature>
<feature type="compositionally biased region" description="Polar residues" evidence="1">
    <location>
        <begin position="7"/>
        <end position="34"/>
    </location>
</feature>